<sequence>MRNVGKNRKSNRKKDGKKEENAGRIRNTRTKDSGAKLIFDNHILCAQFLRGYTDVDLLKDVQAEDIEDITERFLWMWQEGRDSDSVKKIRLKGIPGVETLYLIVLIEHQSKVDHDMPFRMLRYIVQVLTDYAQEQEKKKKGITKTKGFRYPPILPVVFYDGPGKWTAETSFRKKVYLNEILGEYIPDFQCLVVPLSQYSPQELVEKGDELSLFMLIDQLRSAEDFHKIGELPEEYLETLRLQSPESVLELLGKILSVLLLRMNVPKEEVEEFTDRIERRDFTVLFENFEAYDVQETRRISRAEGKAEFLIEILEDIGPVPEEVKTRILSERDPEQLKKWRRAAVKAESVEQFVENMKTEKPLE</sequence>
<feature type="compositionally biased region" description="Basic and acidic residues" evidence="1">
    <location>
        <begin position="16"/>
        <end position="27"/>
    </location>
</feature>
<protein>
    <submittedName>
        <fullName evidence="3">Rpn family recombination-promoting nuclease/putative transposase</fullName>
    </submittedName>
</protein>
<dbReference type="Pfam" id="PF04754">
    <property type="entry name" value="Transposase_31"/>
    <property type="match status" value="1"/>
</dbReference>
<organism evidence="3 4">
    <name type="scientific">Candidatus Pullilachnospira stercoravium</name>
    <dbReference type="NCBI Taxonomy" id="2840913"/>
    <lineage>
        <taxon>Bacteria</taxon>
        <taxon>Bacillati</taxon>
        <taxon>Bacillota</taxon>
        <taxon>Clostridia</taxon>
        <taxon>Lachnospirales</taxon>
        <taxon>Lachnospiraceae</taxon>
        <taxon>Lachnospiraceae incertae sedis</taxon>
        <taxon>Candidatus Pullilachnospira</taxon>
    </lineage>
</organism>
<feature type="compositionally biased region" description="Basic residues" evidence="1">
    <location>
        <begin position="1"/>
        <end position="15"/>
    </location>
</feature>
<name>A0A9D1NTC8_9FIRM</name>
<evidence type="ECO:0000313" key="3">
    <source>
        <dbReference type="EMBL" id="HIV11901.1"/>
    </source>
</evidence>
<feature type="region of interest" description="Disordered" evidence="1">
    <location>
        <begin position="1"/>
        <end position="27"/>
    </location>
</feature>
<dbReference type="AlphaFoldDB" id="A0A9D1NTC8"/>
<evidence type="ECO:0000313" key="4">
    <source>
        <dbReference type="Proteomes" id="UP000886723"/>
    </source>
</evidence>
<feature type="domain" description="Transposase (putative) YhgA-like" evidence="2">
    <location>
        <begin position="100"/>
        <end position="226"/>
    </location>
</feature>
<gene>
    <name evidence="3" type="ORF">IAA63_02005</name>
</gene>
<comment type="caution">
    <text evidence="3">The sequence shown here is derived from an EMBL/GenBank/DDBJ whole genome shotgun (WGS) entry which is preliminary data.</text>
</comment>
<dbReference type="InterPro" id="IPR006842">
    <property type="entry name" value="Transposase_31"/>
</dbReference>
<evidence type="ECO:0000259" key="2">
    <source>
        <dbReference type="Pfam" id="PF04754"/>
    </source>
</evidence>
<reference evidence="3" key="2">
    <citation type="journal article" date="2021" name="PeerJ">
        <title>Extensive microbial diversity within the chicken gut microbiome revealed by metagenomics and culture.</title>
        <authorList>
            <person name="Gilroy R."/>
            <person name="Ravi A."/>
            <person name="Getino M."/>
            <person name="Pursley I."/>
            <person name="Horton D.L."/>
            <person name="Alikhan N.F."/>
            <person name="Baker D."/>
            <person name="Gharbi K."/>
            <person name="Hall N."/>
            <person name="Watson M."/>
            <person name="Adriaenssens E.M."/>
            <person name="Foster-Nyarko E."/>
            <person name="Jarju S."/>
            <person name="Secka A."/>
            <person name="Antonio M."/>
            <person name="Oren A."/>
            <person name="Chaudhuri R.R."/>
            <person name="La Ragione R."/>
            <person name="Hildebrand F."/>
            <person name="Pallen M.J."/>
        </authorList>
    </citation>
    <scope>NUCLEOTIDE SEQUENCE</scope>
    <source>
        <strain evidence="3">ChiBcec2-4451</strain>
    </source>
</reference>
<proteinExistence type="predicted"/>
<accession>A0A9D1NTC8</accession>
<evidence type="ECO:0000256" key="1">
    <source>
        <dbReference type="SAM" id="MobiDB-lite"/>
    </source>
</evidence>
<dbReference type="Proteomes" id="UP000886723">
    <property type="component" value="Unassembled WGS sequence"/>
</dbReference>
<reference evidence="3" key="1">
    <citation type="submission" date="2020-10" db="EMBL/GenBank/DDBJ databases">
        <authorList>
            <person name="Gilroy R."/>
        </authorList>
    </citation>
    <scope>NUCLEOTIDE SEQUENCE</scope>
    <source>
        <strain evidence="3">ChiBcec2-4451</strain>
    </source>
</reference>
<dbReference type="EMBL" id="DVON01000038">
    <property type="protein sequence ID" value="HIV11901.1"/>
    <property type="molecule type" value="Genomic_DNA"/>
</dbReference>